<dbReference type="AlphaFoldDB" id="A0A915EDG9"/>
<evidence type="ECO:0000313" key="3">
    <source>
        <dbReference type="WBParaSite" id="jg5508"/>
    </source>
</evidence>
<evidence type="ECO:0000256" key="1">
    <source>
        <dbReference type="SAM" id="MobiDB-lite"/>
    </source>
</evidence>
<sequence>MMVGYGSGCSPRISEPASPAMPQKSNHSSSKNRILFPLRKRYIQAENEFWRENVEAQGLQVLQWTTDEVANCLFILV</sequence>
<accession>A0A915EDG9</accession>
<protein>
    <submittedName>
        <fullName evidence="3">Uncharacterized protein</fullName>
    </submittedName>
</protein>
<name>A0A915EDG9_9BILA</name>
<evidence type="ECO:0000313" key="2">
    <source>
        <dbReference type="Proteomes" id="UP000887574"/>
    </source>
</evidence>
<dbReference type="WBParaSite" id="jg5508">
    <property type="protein sequence ID" value="jg5508"/>
    <property type="gene ID" value="jg5508"/>
</dbReference>
<feature type="region of interest" description="Disordered" evidence="1">
    <location>
        <begin position="1"/>
        <end position="30"/>
    </location>
</feature>
<dbReference type="Proteomes" id="UP000887574">
    <property type="component" value="Unplaced"/>
</dbReference>
<organism evidence="2 3">
    <name type="scientific">Ditylenchus dipsaci</name>
    <dbReference type="NCBI Taxonomy" id="166011"/>
    <lineage>
        <taxon>Eukaryota</taxon>
        <taxon>Metazoa</taxon>
        <taxon>Ecdysozoa</taxon>
        <taxon>Nematoda</taxon>
        <taxon>Chromadorea</taxon>
        <taxon>Rhabditida</taxon>
        <taxon>Tylenchina</taxon>
        <taxon>Tylenchomorpha</taxon>
        <taxon>Sphaerularioidea</taxon>
        <taxon>Anguinidae</taxon>
        <taxon>Anguininae</taxon>
        <taxon>Ditylenchus</taxon>
    </lineage>
</organism>
<proteinExistence type="predicted"/>
<keyword evidence="2" id="KW-1185">Reference proteome</keyword>
<reference evidence="3" key="1">
    <citation type="submission" date="2022-11" db="UniProtKB">
        <authorList>
            <consortium name="WormBaseParasite"/>
        </authorList>
    </citation>
    <scope>IDENTIFICATION</scope>
</reference>